<protein>
    <submittedName>
        <fullName evidence="3">Complete DpAV4 genome</fullName>
    </submittedName>
</protein>
<feature type="transmembrane region" description="Helical" evidence="2">
    <location>
        <begin position="9"/>
        <end position="27"/>
    </location>
</feature>
<feature type="transmembrane region" description="Helical" evidence="2">
    <location>
        <begin position="39"/>
        <end position="57"/>
    </location>
</feature>
<dbReference type="KEGG" id="vg:26683575"/>
<evidence type="ECO:0000313" key="3">
    <source>
        <dbReference type="EMBL" id="CCA61387.1"/>
    </source>
</evidence>
<sequence length="89" mass="9821">MENTLKDNLIVAALFFLISSDWFDSWLKDLFPQLKMQNAMMFTLIKTGVFALAYWLYHVIDNRTQKKPAAPAAGGGAQTAAPQGGQAQS</sequence>
<dbReference type="Proteomes" id="UP000203898">
    <property type="component" value="Segment"/>
</dbReference>
<keyword evidence="2" id="KW-0812">Transmembrane</keyword>
<keyword evidence="2" id="KW-0472">Membrane</keyword>
<keyword evidence="2" id="KW-1133">Transmembrane helix</keyword>
<organism evidence="3 4">
    <name type="scientific">Diadromus pulchellus ascovirus 4a</name>
    <dbReference type="NCBI Taxonomy" id="158683"/>
    <lineage>
        <taxon>Viruses</taxon>
        <taxon>Varidnaviria</taxon>
        <taxon>Bamfordvirae</taxon>
        <taxon>Nucleocytoviricota</taxon>
        <taxon>Megaviricetes</taxon>
        <taxon>Pimascovirales</taxon>
        <taxon>Pimascovirales incertae sedis</taxon>
        <taxon>Ascoviridae</taxon>
        <taxon>Toursvirus</taxon>
        <taxon>Toursvirus dptv1a</taxon>
    </lineage>
</organism>
<dbReference type="GeneID" id="26683575"/>
<evidence type="ECO:0000256" key="1">
    <source>
        <dbReference type="SAM" id="MobiDB-lite"/>
    </source>
</evidence>
<dbReference type="RefSeq" id="YP_009640018.1">
    <property type="nucleotide sequence ID" value="NC_011335.1"/>
</dbReference>
<proteinExistence type="predicted"/>
<evidence type="ECO:0000256" key="2">
    <source>
        <dbReference type="SAM" id="Phobius"/>
    </source>
</evidence>
<feature type="region of interest" description="Disordered" evidence="1">
    <location>
        <begin position="67"/>
        <end position="89"/>
    </location>
</feature>
<accession>F2NYV9</accession>
<name>F2NYV9_9VIRU</name>
<keyword evidence="4" id="KW-1185">Reference proteome</keyword>
<dbReference type="EMBL" id="CU469068">
    <property type="protein sequence ID" value="CCA61387.1"/>
    <property type="molecule type" value="Genomic_DNA"/>
</dbReference>
<reference evidence="3 4" key="1">
    <citation type="journal article" date="2009" name="PLoS ONE">
        <title>Symbiotic virus at the evolutionary intersection of three types of large DNA viruses; iridoviruses, ascoviruses, and ichnoviruses.</title>
        <authorList>
            <person name="Bigot Y."/>
            <person name="Renault S."/>
            <person name="Nicolas J."/>
            <person name="Moundras C."/>
            <person name="Demattei M.V."/>
            <person name="Samain S."/>
            <person name="Bideshi D.K."/>
            <person name="Federici B.A."/>
        </authorList>
    </citation>
    <scope>NUCLEOTIDE SEQUENCE [LARGE SCALE GENOMIC DNA]</scope>
</reference>
<evidence type="ECO:0000313" key="4">
    <source>
        <dbReference type="Proteomes" id="UP000203898"/>
    </source>
</evidence>